<sequence length="327" mass="36741">MKVVLADYPTGLLAGRKHEVSVLKNRHPDWEVVFCVYDDTDKEKFLAELSDADALITAFIKIDETLLKYAPNLKLISIDATGYNNVDLVAATHHNVKVCTVSDYCSDDVAEFTIALIFALSKRLKGYTHAIDNQQIWDNAIFTPPVRLNRQCLGILGLGRIGQKVATRAQALGMSVIAYDPYLPSEIAEKMQIKLVNTTELYQQADFISNHMRLDDSTRDFFDAAAFNEMSEKKPYFINVARGESVVESALIDALDTAKISGAALDVLRSEHPTLDNNPLLNRTNVLLSPHAAFYSQTSLYELERISCENVVNFFEHHYEKIDNFVN</sequence>
<dbReference type="GO" id="GO:0051287">
    <property type="term" value="F:NAD binding"/>
    <property type="evidence" value="ECO:0007669"/>
    <property type="project" value="InterPro"/>
</dbReference>
<dbReference type="InterPro" id="IPR043322">
    <property type="entry name" value="CtBP"/>
</dbReference>
<evidence type="ECO:0000256" key="4">
    <source>
        <dbReference type="RuleBase" id="RU003719"/>
    </source>
</evidence>
<evidence type="ECO:0000256" key="2">
    <source>
        <dbReference type="ARBA" id="ARBA00023002"/>
    </source>
</evidence>
<dbReference type="InterPro" id="IPR006139">
    <property type="entry name" value="D-isomer_2_OHA_DH_cat_dom"/>
</dbReference>
<gene>
    <name evidence="7" type="ORF">LB941_04355</name>
</gene>
<dbReference type="PROSITE" id="PS00065">
    <property type="entry name" value="D_2_HYDROXYACID_DH_1"/>
    <property type="match status" value="1"/>
</dbReference>
<dbReference type="SUPFAM" id="SSF51735">
    <property type="entry name" value="NAD(P)-binding Rossmann-fold domains"/>
    <property type="match status" value="1"/>
</dbReference>
<dbReference type="InterPro" id="IPR050418">
    <property type="entry name" value="D-iso_2-hydroxyacid_DH_PdxB"/>
</dbReference>
<dbReference type="RefSeq" id="WP_253359792.1">
    <property type="nucleotide sequence ID" value="NZ_JAIULA010000006.1"/>
</dbReference>
<feature type="domain" description="D-isomer specific 2-hydroxyacid dehydrogenase NAD-binding" evidence="6">
    <location>
        <begin position="114"/>
        <end position="293"/>
    </location>
</feature>
<name>A0A9X2FL70_9LACO</name>
<dbReference type="Gene3D" id="3.40.50.720">
    <property type="entry name" value="NAD(P)-binding Rossmann-like Domain"/>
    <property type="match status" value="2"/>
</dbReference>
<dbReference type="InterPro" id="IPR029752">
    <property type="entry name" value="D-isomer_DH_CS1"/>
</dbReference>
<dbReference type="GO" id="GO:0016616">
    <property type="term" value="F:oxidoreductase activity, acting on the CH-OH group of donors, NAD or NADP as acceptor"/>
    <property type="evidence" value="ECO:0007669"/>
    <property type="project" value="InterPro"/>
</dbReference>
<keyword evidence="3" id="KW-0520">NAD</keyword>
<dbReference type="InterPro" id="IPR006140">
    <property type="entry name" value="D-isomer_DH_NAD-bd"/>
</dbReference>
<dbReference type="SUPFAM" id="SSF52283">
    <property type="entry name" value="Formate/glycerate dehydrogenase catalytic domain-like"/>
    <property type="match status" value="1"/>
</dbReference>
<organism evidence="7 8">
    <name type="scientific">Ligilactobacillus ubinensis</name>
    <dbReference type="NCBI Taxonomy" id="2876789"/>
    <lineage>
        <taxon>Bacteria</taxon>
        <taxon>Bacillati</taxon>
        <taxon>Bacillota</taxon>
        <taxon>Bacilli</taxon>
        <taxon>Lactobacillales</taxon>
        <taxon>Lactobacillaceae</taxon>
        <taxon>Ligilactobacillus</taxon>
    </lineage>
</organism>
<dbReference type="EMBL" id="JAIULA010000006">
    <property type="protein sequence ID" value="MCP0886568.1"/>
    <property type="molecule type" value="Genomic_DNA"/>
</dbReference>
<proteinExistence type="inferred from homology"/>
<comment type="similarity">
    <text evidence="1 4">Belongs to the D-isomer specific 2-hydroxyacid dehydrogenase family.</text>
</comment>
<evidence type="ECO:0000313" key="7">
    <source>
        <dbReference type="EMBL" id="MCP0886568.1"/>
    </source>
</evidence>
<comment type="caution">
    <text evidence="7">The sequence shown here is derived from an EMBL/GenBank/DDBJ whole genome shotgun (WGS) entry which is preliminary data.</text>
</comment>
<dbReference type="Pfam" id="PF02826">
    <property type="entry name" value="2-Hacid_dh_C"/>
    <property type="match status" value="1"/>
</dbReference>
<feature type="domain" description="D-isomer specific 2-hydroxyacid dehydrogenase catalytic" evidence="5">
    <location>
        <begin position="31"/>
        <end position="320"/>
    </location>
</feature>
<dbReference type="PANTHER" id="PTHR43761:SF1">
    <property type="entry name" value="D-ISOMER SPECIFIC 2-HYDROXYACID DEHYDROGENASE CATALYTIC DOMAIN-CONTAINING PROTEIN-RELATED"/>
    <property type="match status" value="1"/>
</dbReference>
<evidence type="ECO:0000313" key="8">
    <source>
        <dbReference type="Proteomes" id="UP001139006"/>
    </source>
</evidence>
<keyword evidence="8" id="KW-1185">Reference proteome</keyword>
<dbReference type="PANTHER" id="PTHR43761">
    <property type="entry name" value="D-ISOMER SPECIFIC 2-HYDROXYACID DEHYDROGENASE FAMILY PROTEIN (AFU_ORTHOLOGUE AFUA_1G13630)"/>
    <property type="match status" value="1"/>
</dbReference>
<dbReference type="Proteomes" id="UP001139006">
    <property type="component" value="Unassembled WGS sequence"/>
</dbReference>
<dbReference type="CDD" id="cd05299">
    <property type="entry name" value="CtBP_dh"/>
    <property type="match status" value="1"/>
</dbReference>
<evidence type="ECO:0000256" key="1">
    <source>
        <dbReference type="ARBA" id="ARBA00005854"/>
    </source>
</evidence>
<dbReference type="InterPro" id="IPR036291">
    <property type="entry name" value="NAD(P)-bd_dom_sf"/>
</dbReference>
<accession>A0A9X2FL70</accession>
<evidence type="ECO:0000256" key="3">
    <source>
        <dbReference type="ARBA" id="ARBA00023027"/>
    </source>
</evidence>
<protein>
    <submittedName>
        <fullName evidence="7">C-terminal binding protein</fullName>
    </submittedName>
</protein>
<evidence type="ECO:0000259" key="5">
    <source>
        <dbReference type="Pfam" id="PF00389"/>
    </source>
</evidence>
<evidence type="ECO:0000259" key="6">
    <source>
        <dbReference type="Pfam" id="PF02826"/>
    </source>
</evidence>
<reference evidence="7 8" key="1">
    <citation type="journal article" date="2023" name="Int. J. Syst. Evol. Microbiol.">
        <title>Ligilactobacillus ubinensis sp. nov., a novel species isolated from the wild ferment of a durian fruit (Durio zibethinus).</title>
        <authorList>
            <person name="Heng Y.C."/>
            <person name="Menon N."/>
            <person name="Chen B."/>
            <person name="Loo B.Z.L."/>
            <person name="Wong G.W.J."/>
            <person name="Lim A.C.H."/>
            <person name="Silvaraju S."/>
            <person name="Kittelmann S."/>
        </authorList>
    </citation>
    <scope>NUCLEOTIDE SEQUENCE [LARGE SCALE GENOMIC DNA]</scope>
    <source>
        <strain evidence="7 8">WILCCON 0076</strain>
    </source>
</reference>
<dbReference type="AlphaFoldDB" id="A0A9X2FL70"/>
<dbReference type="Pfam" id="PF00389">
    <property type="entry name" value="2-Hacid_dh"/>
    <property type="match status" value="1"/>
</dbReference>
<dbReference type="GO" id="GO:0003714">
    <property type="term" value="F:transcription corepressor activity"/>
    <property type="evidence" value="ECO:0007669"/>
    <property type="project" value="InterPro"/>
</dbReference>
<keyword evidence="2 4" id="KW-0560">Oxidoreductase</keyword>